<evidence type="ECO:0000313" key="2">
    <source>
        <dbReference type="Proteomes" id="UP001597418"/>
    </source>
</evidence>
<dbReference type="Pfam" id="PF14092">
    <property type="entry name" value="DUF4270"/>
    <property type="match status" value="1"/>
</dbReference>
<organism evidence="1 2">
    <name type="scientific">Sphingobacterium populi</name>
    <dbReference type="NCBI Taxonomy" id="1812824"/>
    <lineage>
        <taxon>Bacteria</taxon>
        <taxon>Pseudomonadati</taxon>
        <taxon>Bacteroidota</taxon>
        <taxon>Sphingobacteriia</taxon>
        <taxon>Sphingobacteriales</taxon>
        <taxon>Sphingobacteriaceae</taxon>
        <taxon>Sphingobacterium</taxon>
    </lineage>
</organism>
<gene>
    <name evidence="1" type="ORF">ACFSQ6_06705</name>
</gene>
<evidence type="ECO:0000313" key="1">
    <source>
        <dbReference type="EMBL" id="MFD2743084.1"/>
    </source>
</evidence>
<sequence length="431" mass="47221">MSIALNNDNVDALNLASMDSLSVQITNLSLQHIPTNGAGAILLGRYFRETAGSVTVTPYFQVEPENYNYSDIPDDARFDSIKLVLRTHNQLHVQGDTTKRHSIAAHRLTQRLVTTNLQSGGFNSAGIPFYVQAPAIFGHQTFQLDQTPLGSLNYLPRPGSRQRLEIRLDDAFGKDLFDKMQTDDARVLSAANFAEYMNGIAVVPHEENTSVIAYNDTVRAEIHYSYVGAGGFRTSATRNLVIRDYSLKYNQYTADRSGTPFQGLSDASPVPGAQTNGIGLVQAGTGAAVRIDFPALRTFLQTSGIAINKMELEVEVQSNQIGMYPLSSGQDAPSLYLANSGGIALDFIRIPFTNEIQRGQFVAGNNTGRNARYTFNLIEYVRTVNNESISDRHLVLSFPPASLVGTANSLLIATDGNKPKIKLNILYTKFN</sequence>
<dbReference type="Proteomes" id="UP001597418">
    <property type="component" value="Unassembled WGS sequence"/>
</dbReference>
<comment type="caution">
    <text evidence="1">The sequence shown here is derived from an EMBL/GenBank/DDBJ whole genome shotgun (WGS) entry which is preliminary data.</text>
</comment>
<keyword evidence="2" id="KW-1185">Reference proteome</keyword>
<reference evidence="2" key="1">
    <citation type="journal article" date="2019" name="Int. J. Syst. Evol. Microbiol.">
        <title>The Global Catalogue of Microorganisms (GCM) 10K type strain sequencing project: providing services to taxonomists for standard genome sequencing and annotation.</title>
        <authorList>
            <consortium name="The Broad Institute Genomics Platform"/>
            <consortium name="The Broad Institute Genome Sequencing Center for Infectious Disease"/>
            <person name="Wu L."/>
            <person name="Ma J."/>
        </authorList>
    </citation>
    <scope>NUCLEOTIDE SEQUENCE [LARGE SCALE GENOMIC DNA]</scope>
    <source>
        <strain evidence="2">KCTC 42247</strain>
    </source>
</reference>
<dbReference type="RefSeq" id="WP_197464899.1">
    <property type="nucleotide sequence ID" value="NZ_JBHUMB010000006.1"/>
</dbReference>
<proteinExistence type="predicted"/>
<accession>A0ABW5UBB4</accession>
<protein>
    <submittedName>
        <fullName evidence="1">DUF4270 family protein</fullName>
    </submittedName>
</protein>
<dbReference type="EMBL" id="JBHUMB010000006">
    <property type="protein sequence ID" value="MFD2743084.1"/>
    <property type="molecule type" value="Genomic_DNA"/>
</dbReference>
<name>A0ABW5UBB4_9SPHI</name>
<dbReference type="InterPro" id="IPR025366">
    <property type="entry name" value="DUF4270"/>
</dbReference>